<organism evidence="1 2">
    <name type="scientific">Solanum bulbocastanum</name>
    <name type="common">Wild potato</name>
    <dbReference type="NCBI Taxonomy" id="147425"/>
    <lineage>
        <taxon>Eukaryota</taxon>
        <taxon>Viridiplantae</taxon>
        <taxon>Streptophyta</taxon>
        <taxon>Embryophyta</taxon>
        <taxon>Tracheophyta</taxon>
        <taxon>Spermatophyta</taxon>
        <taxon>Magnoliopsida</taxon>
        <taxon>eudicotyledons</taxon>
        <taxon>Gunneridae</taxon>
        <taxon>Pentapetalae</taxon>
        <taxon>asterids</taxon>
        <taxon>lamiids</taxon>
        <taxon>Solanales</taxon>
        <taxon>Solanaceae</taxon>
        <taxon>Solanoideae</taxon>
        <taxon>Solaneae</taxon>
        <taxon>Solanum</taxon>
    </lineage>
</organism>
<comment type="caution">
    <text evidence="1">The sequence shown here is derived from an EMBL/GenBank/DDBJ whole genome shotgun (WGS) entry which is preliminary data.</text>
</comment>
<dbReference type="AlphaFoldDB" id="A0AAN8YGZ2"/>
<keyword evidence="2" id="KW-1185">Reference proteome</keyword>
<gene>
    <name evidence="1" type="ORF">RDI58_010657</name>
</gene>
<dbReference type="EMBL" id="JBANQN010000004">
    <property type="protein sequence ID" value="KAK6791576.1"/>
    <property type="molecule type" value="Genomic_DNA"/>
</dbReference>
<evidence type="ECO:0000313" key="1">
    <source>
        <dbReference type="EMBL" id="KAK6791576.1"/>
    </source>
</evidence>
<reference evidence="1 2" key="1">
    <citation type="submission" date="2024-02" db="EMBL/GenBank/DDBJ databases">
        <title>de novo genome assembly of Solanum bulbocastanum strain 11H21.</title>
        <authorList>
            <person name="Hosaka A.J."/>
        </authorList>
    </citation>
    <scope>NUCLEOTIDE SEQUENCE [LARGE SCALE GENOMIC DNA]</scope>
    <source>
        <tissue evidence="1">Young leaves</tissue>
    </source>
</reference>
<name>A0AAN8YGZ2_SOLBU</name>
<evidence type="ECO:0000313" key="2">
    <source>
        <dbReference type="Proteomes" id="UP001371456"/>
    </source>
</evidence>
<accession>A0AAN8YGZ2</accession>
<protein>
    <submittedName>
        <fullName evidence="1">Uncharacterized protein</fullName>
    </submittedName>
</protein>
<dbReference type="Proteomes" id="UP001371456">
    <property type="component" value="Unassembled WGS sequence"/>
</dbReference>
<sequence>MPLLQLWLSVGGWRLIASTYLSADTIGDATPVEQVEKIARLYMLVILGASNFRTLRGTLLAYNTWRS</sequence>
<proteinExistence type="predicted"/>